<dbReference type="AlphaFoldDB" id="A0A4Z1EUE2"/>
<sequence length="148" mass="15841">MGLCVMITFKFLKKGGGHGNWCPFALHELRSRERGALAPEVLSLRIYVEHCPTLQLYFLVKSSRFAQIHTQIQLAKTFKPQTSTLTSPKIRNHAEPDDQRAHGGKDMSSSGFAARAQGAGDRNANAGGAIAGQSTGGGFAGQAGTDKK</sequence>
<gene>
    <name evidence="2" type="ORF">BTUL_0053g00410</name>
</gene>
<feature type="compositionally biased region" description="Polar residues" evidence="1">
    <location>
        <begin position="80"/>
        <end position="89"/>
    </location>
</feature>
<organism evidence="2 3">
    <name type="scientific">Botrytis tulipae</name>
    <dbReference type="NCBI Taxonomy" id="87230"/>
    <lineage>
        <taxon>Eukaryota</taxon>
        <taxon>Fungi</taxon>
        <taxon>Dikarya</taxon>
        <taxon>Ascomycota</taxon>
        <taxon>Pezizomycotina</taxon>
        <taxon>Leotiomycetes</taxon>
        <taxon>Helotiales</taxon>
        <taxon>Sclerotiniaceae</taxon>
        <taxon>Botrytis</taxon>
    </lineage>
</organism>
<evidence type="ECO:0000256" key="1">
    <source>
        <dbReference type="SAM" id="MobiDB-lite"/>
    </source>
</evidence>
<dbReference type="Proteomes" id="UP000297777">
    <property type="component" value="Unassembled WGS sequence"/>
</dbReference>
<evidence type="ECO:0000313" key="2">
    <source>
        <dbReference type="EMBL" id="TGO14442.1"/>
    </source>
</evidence>
<evidence type="ECO:0000313" key="3">
    <source>
        <dbReference type="Proteomes" id="UP000297777"/>
    </source>
</evidence>
<proteinExistence type="predicted"/>
<comment type="caution">
    <text evidence="2">The sequence shown here is derived from an EMBL/GenBank/DDBJ whole genome shotgun (WGS) entry which is preliminary data.</text>
</comment>
<name>A0A4Z1EUE2_9HELO</name>
<dbReference type="EMBL" id="PQXH01000053">
    <property type="protein sequence ID" value="TGO14442.1"/>
    <property type="molecule type" value="Genomic_DNA"/>
</dbReference>
<reference evidence="2 3" key="1">
    <citation type="submission" date="2017-12" db="EMBL/GenBank/DDBJ databases">
        <title>Comparative genomics of Botrytis spp.</title>
        <authorList>
            <person name="Valero-Jimenez C.A."/>
            <person name="Tapia P."/>
            <person name="Veloso J."/>
            <person name="Silva-Moreno E."/>
            <person name="Staats M."/>
            <person name="Valdes J.H."/>
            <person name="Van Kan J.A.L."/>
        </authorList>
    </citation>
    <scope>NUCLEOTIDE SEQUENCE [LARGE SCALE GENOMIC DNA]</scope>
    <source>
        <strain evidence="2 3">Bt9001</strain>
    </source>
</reference>
<feature type="compositionally biased region" description="Basic and acidic residues" evidence="1">
    <location>
        <begin position="92"/>
        <end position="105"/>
    </location>
</feature>
<feature type="region of interest" description="Disordered" evidence="1">
    <location>
        <begin position="80"/>
        <end position="148"/>
    </location>
</feature>
<keyword evidence="3" id="KW-1185">Reference proteome</keyword>
<accession>A0A4Z1EUE2</accession>
<protein>
    <recommendedName>
        <fullName evidence="4">SMP domain-containing protein</fullName>
    </recommendedName>
</protein>
<evidence type="ECO:0008006" key="4">
    <source>
        <dbReference type="Google" id="ProtNLM"/>
    </source>
</evidence>
<feature type="compositionally biased region" description="Low complexity" evidence="1">
    <location>
        <begin position="113"/>
        <end position="133"/>
    </location>
</feature>